<protein>
    <recommendedName>
        <fullName evidence="1">RNase H type-1 domain-containing protein</fullName>
    </recommendedName>
</protein>
<organism evidence="2 3">
    <name type="scientific">Liquidambar formosana</name>
    <name type="common">Formosan gum</name>
    <dbReference type="NCBI Taxonomy" id="63359"/>
    <lineage>
        <taxon>Eukaryota</taxon>
        <taxon>Viridiplantae</taxon>
        <taxon>Streptophyta</taxon>
        <taxon>Embryophyta</taxon>
        <taxon>Tracheophyta</taxon>
        <taxon>Spermatophyta</taxon>
        <taxon>Magnoliopsida</taxon>
        <taxon>eudicotyledons</taxon>
        <taxon>Gunneridae</taxon>
        <taxon>Pentapetalae</taxon>
        <taxon>Saxifragales</taxon>
        <taxon>Altingiaceae</taxon>
        <taxon>Liquidambar</taxon>
    </lineage>
</organism>
<proteinExistence type="predicted"/>
<dbReference type="Pfam" id="PF13456">
    <property type="entry name" value="RVT_3"/>
    <property type="match status" value="1"/>
</dbReference>
<evidence type="ECO:0000313" key="2">
    <source>
        <dbReference type="EMBL" id="KAK9290732.1"/>
    </source>
</evidence>
<dbReference type="InterPro" id="IPR002156">
    <property type="entry name" value="RNaseH_domain"/>
</dbReference>
<dbReference type="GO" id="GO:0003676">
    <property type="term" value="F:nucleic acid binding"/>
    <property type="evidence" value="ECO:0007669"/>
    <property type="project" value="InterPro"/>
</dbReference>
<dbReference type="Proteomes" id="UP001415857">
    <property type="component" value="Unassembled WGS sequence"/>
</dbReference>
<gene>
    <name evidence="2" type="ORF">L1049_008908</name>
</gene>
<evidence type="ECO:0000313" key="3">
    <source>
        <dbReference type="Proteomes" id="UP001415857"/>
    </source>
</evidence>
<feature type="domain" description="RNase H type-1" evidence="1">
    <location>
        <begin position="45"/>
        <end position="96"/>
    </location>
</feature>
<reference evidence="2 3" key="1">
    <citation type="journal article" date="2024" name="Plant J.">
        <title>Genome sequences and population genomics reveal climatic adaptation and genomic divergence between two closely related sweetgum species.</title>
        <authorList>
            <person name="Xu W.Q."/>
            <person name="Ren C.Q."/>
            <person name="Zhang X.Y."/>
            <person name="Comes H.P."/>
            <person name="Liu X.H."/>
            <person name="Li Y.G."/>
            <person name="Kettle C.J."/>
            <person name="Jalonen R."/>
            <person name="Gaisberger H."/>
            <person name="Ma Y.Z."/>
            <person name="Qiu Y.X."/>
        </authorList>
    </citation>
    <scope>NUCLEOTIDE SEQUENCE [LARGE SCALE GENOMIC DNA]</scope>
    <source>
        <strain evidence="2">Hangzhou</strain>
    </source>
</reference>
<dbReference type="EMBL" id="JBBPBK010000002">
    <property type="protein sequence ID" value="KAK9290732.1"/>
    <property type="molecule type" value="Genomic_DNA"/>
</dbReference>
<name>A0AAP0SA54_LIQFO</name>
<keyword evidence="3" id="KW-1185">Reference proteome</keyword>
<dbReference type="PANTHER" id="PTHR47723:SF19">
    <property type="entry name" value="POLYNUCLEOTIDYL TRANSFERASE, RIBONUCLEASE H-LIKE SUPERFAMILY PROTEIN"/>
    <property type="match status" value="1"/>
</dbReference>
<sequence>MAISQSSRVTPLQEVSTRVVDYLLTRQRANQASMRPPPGLLYKLNIDGAWAKATGIGGMSIVIKDAKGMFIAGMAKEIPFMRSSQMVEAIALREGL</sequence>
<dbReference type="PANTHER" id="PTHR47723">
    <property type="entry name" value="OS05G0353850 PROTEIN"/>
    <property type="match status" value="1"/>
</dbReference>
<evidence type="ECO:0000259" key="1">
    <source>
        <dbReference type="Pfam" id="PF13456"/>
    </source>
</evidence>
<accession>A0AAP0SA54</accession>
<dbReference type="InterPro" id="IPR053151">
    <property type="entry name" value="RNase_H-like"/>
</dbReference>
<dbReference type="GO" id="GO:0004523">
    <property type="term" value="F:RNA-DNA hybrid ribonuclease activity"/>
    <property type="evidence" value="ECO:0007669"/>
    <property type="project" value="InterPro"/>
</dbReference>
<dbReference type="AlphaFoldDB" id="A0AAP0SA54"/>
<comment type="caution">
    <text evidence="2">The sequence shown here is derived from an EMBL/GenBank/DDBJ whole genome shotgun (WGS) entry which is preliminary data.</text>
</comment>